<proteinExistence type="predicted"/>
<reference evidence="1 2" key="1">
    <citation type="journal article" date="2017" name="BMC Genomics">
        <title>Genome sequencing of 39 Akkermansia muciniphila isolates reveals its population structure, genomic and functional diverisity, and global distribution in mammalian gut microbiotas.</title>
        <authorList>
            <person name="Guo X."/>
            <person name="Li S."/>
            <person name="Zhang J."/>
            <person name="Wu F."/>
            <person name="Li X."/>
            <person name="Wu D."/>
            <person name="Zhang M."/>
            <person name="Ou Z."/>
            <person name="Jie Z."/>
            <person name="Yan Q."/>
            <person name="Li P."/>
            <person name="Yi J."/>
            <person name="Peng Y."/>
        </authorList>
    </citation>
    <scope>NUCLEOTIDE SEQUENCE [LARGE SCALE GENOMIC DNA]</scope>
    <source>
        <strain evidence="1 2">GP43</strain>
    </source>
</reference>
<organism evidence="1 2">
    <name type="scientific">Akkermansia muciniphila</name>
    <dbReference type="NCBI Taxonomy" id="239935"/>
    <lineage>
        <taxon>Bacteria</taxon>
        <taxon>Pseudomonadati</taxon>
        <taxon>Verrucomicrobiota</taxon>
        <taxon>Verrucomicrobiia</taxon>
        <taxon>Verrucomicrobiales</taxon>
        <taxon>Akkermansiaceae</taxon>
        <taxon>Akkermansia</taxon>
    </lineage>
</organism>
<evidence type="ECO:0000313" key="1">
    <source>
        <dbReference type="EMBL" id="PNC53362.1"/>
    </source>
</evidence>
<sequence>MPGMDKVTFFQQSLQTLGDREYKRDSPTGKACDLWFPSVMHEALNYGAWSFATKTIELPLEEDGTYTLPEDCLRPFKIDALRYRIDGNKIIVEQSRNVPGKNTLTLRYISNALAKAEHLPETQPLFIRGVSLLLAARMAVKITGEPQLALNLEQMAAAALSNALHQDALTQYSNDQHPLDDILQSSIIS</sequence>
<dbReference type="EMBL" id="PJKN01000008">
    <property type="protein sequence ID" value="PNC53362.1"/>
    <property type="molecule type" value="Genomic_DNA"/>
</dbReference>
<name>A0AAP8NJV4_9BACT</name>
<dbReference type="Proteomes" id="UP000235914">
    <property type="component" value="Unassembled WGS sequence"/>
</dbReference>
<comment type="caution">
    <text evidence="1">The sequence shown here is derived from an EMBL/GenBank/DDBJ whole genome shotgun (WGS) entry which is preliminary data.</text>
</comment>
<dbReference type="AlphaFoldDB" id="A0AAP8NJV4"/>
<accession>A0AAP8NJV4</accession>
<gene>
    <name evidence="1" type="ORF">CXU09_11755</name>
</gene>
<protein>
    <submittedName>
        <fullName evidence="1">Uncharacterized protein</fullName>
    </submittedName>
</protein>
<evidence type="ECO:0000313" key="2">
    <source>
        <dbReference type="Proteomes" id="UP000235914"/>
    </source>
</evidence>